<reference evidence="6 7" key="1">
    <citation type="submission" date="2015-07" db="EMBL/GenBank/DDBJ databases">
        <title>Draft genome sequence of the Amantichitinum ursilacus IGB-41, a new chitin-degrading bacterium.</title>
        <authorList>
            <person name="Kirstahler P."/>
            <person name="Guenther M."/>
            <person name="Grumaz C."/>
            <person name="Rupp S."/>
            <person name="Zibek S."/>
            <person name="Sohn K."/>
        </authorList>
    </citation>
    <scope>NUCLEOTIDE SEQUENCE [LARGE SCALE GENOMIC DNA]</scope>
    <source>
        <strain evidence="6 7">IGB-41</strain>
    </source>
</reference>
<name>A0A0N0XMM1_9NEIS</name>
<feature type="transmembrane region" description="Helical" evidence="4">
    <location>
        <begin position="52"/>
        <end position="70"/>
    </location>
</feature>
<accession>A0A0N0XMM1</accession>
<dbReference type="PANTHER" id="PTHR24421:SF62">
    <property type="entry name" value="SENSORY TRANSDUCTION HISTIDINE KINASE"/>
    <property type="match status" value="1"/>
</dbReference>
<keyword evidence="4" id="KW-1133">Transmembrane helix</keyword>
<evidence type="ECO:0000256" key="4">
    <source>
        <dbReference type="SAM" id="Phobius"/>
    </source>
</evidence>
<dbReference type="Gene3D" id="3.30.565.10">
    <property type="entry name" value="Histidine kinase-like ATPase, C-terminal domain"/>
    <property type="match status" value="1"/>
</dbReference>
<dbReference type="STRING" id="857265.WG78_06510"/>
<evidence type="ECO:0000256" key="1">
    <source>
        <dbReference type="ARBA" id="ARBA00022679"/>
    </source>
</evidence>
<evidence type="ECO:0000256" key="2">
    <source>
        <dbReference type="ARBA" id="ARBA00022777"/>
    </source>
</evidence>
<keyword evidence="3" id="KW-0902">Two-component regulatory system</keyword>
<dbReference type="EC" id="2.7.13.3" evidence="6"/>
<feature type="domain" description="Histidine kinase/HSP90-like ATPase" evidence="5">
    <location>
        <begin position="198"/>
        <end position="289"/>
    </location>
</feature>
<dbReference type="InterPro" id="IPR050482">
    <property type="entry name" value="Sensor_HK_TwoCompSys"/>
</dbReference>
<dbReference type="InterPro" id="IPR003594">
    <property type="entry name" value="HATPase_dom"/>
</dbReference>
<dbReference type="GO" id="GO:0004673">
    <property type="term" value="F:protein histidine kinase activity"/>
    <property type="evidence" value="ECO:0007669"/>
    <property type="project" value="UniProtKB-EC"/>
</dbReference>
<dbReference type="Pfam" id="PF02518">
    <property type="entry name" value="HATPase_c"/>
    <property type="match status" value="1"/>
</dbReference>
<evidence type="ECO:0000259" key="5">
    <source>
        <dbReference type="Pfam" id="PF02518"/>
    </source>
</evidence>
<dbReference type="GO" id="GO:0000160">
    <property type="term" value="P:phosphorelay signal transduction system"/>
    <property type="evidence" value="ECO:0007669"/>
    <property type="project" value="UniProtKB-KW"/>
</dbReference>
<dbReference type="RefSeq" id="WP_053936966.1">
    <property type="nucleotide sequence ID" value="NZ_LAQT01000003.1"/>
</dbReference>
<keyword evidence="1 6" id="KW-0808">Transferase</keyword>
<organism evidence="6 7">
    <name type="scientific">Amantichitinum ursilacus</name>
    <dbReference type="NCBI Taxonomy" id="857265"/>
    <lineage>
        <taxon>Bacteria</taxon>
        <taxon>Pseudomonadati</taxon>
        <taxon>Pseudomonadota</taxon>
        <taxon>Betaproteobacteria</taxon>
        <taxon>Neisseriales</taxon>
        <taxon>Chitinibacteraceae</taxon>
        <taxon>Amantichitinum</taxon>
    </lineage>
</organism>
<evidence type="ECO:0000313" key="7">
    <source>
        <dbReference type="Proteomes" id="UP000037939"/>
    </source>
</evidence>
<gene>
    <name evidence="6" type="primary">liaS_2</name>
    <name evidence="6" type="ORF">WG78_06510</name>
</gene>
<comment type="caution">
    <text evidence="6">The sequence shown here is derived from an EMBL/GenBank/DDBJ whole genome shotgun (WGS) entry which is preliminary data.</text>
</comment>
<sequence length="305" mass="33256">MPVLQLRWPAVVWSGVARVLPLAAVLALISLPVVALAGLASGAGQGPQAGTAASGWLGLCLLLFVLYLLHRWRVRQLIVRTELQLAERERHAWALHDTLRQSMQGLTLRMQALVDQIKDDPVLTQRFLGTLDQADVVLADGREPELEARYPEASADDLGAALEHVATAMRAIHAVPFTLTVAGHRSLQLQPSARDEAFAIAREALLNAYRHAAANGVEIELIYGADAFRLFVRDDGEGLGAAALPPPPIGPDPQGGMQTMRARAERLEAMLEVWSGAGRGTEVSLTIPCRRAYRQPWRRWSGRSD</sequence>
<proteinExistence type="predicted"/>
<protein>
    <submittedName>
        <fullName evidence="6">Sensor histidine kinase LiaS</fullName>
        <ecNumber evidence="6">2.7.13.3</ecNumber>
    </submittedName>
</protein>
<dbReference type="SUPFAM" id="SSF55874">
    <property type="entry name" value="ATPase domain of HSP90 chaperone/DNA topoisomerase II/histidine kinase"/>
    <property type="match status" value="1"/>
</dbReference>
<dbReference type="AlphaFoldDB" id="A0A0N0XMM1"/>
<evidence type="ECO:0000313" key="6">
    <source>
        <dbReference type="EMBL" id="KPC54280.1"/>
    </source>
</evidence>
<keyword evidence="4" id="KW-0812">Transmembrane</keyword>
<dbReference type="EMBL" id="LAQT01000003">
    <property type="protein sequence ID" value="KPC54280.1"/>
    <property type="molecule type" value="Genomic_DNA"/>
</dbReference>
<dbReference type="InterPro" id="IPR036890">
    <property type="entry name" value="HATPase_C_sf"/>
</dbReference>
<keyword evidence="4" id="KW-0472">Membrane</keyword>
<keyword evidence="2 6" id="KW-0418">Kinase</keyword>
<dbReference type="Proteomes" id="UP000037939">
    <property type="component" value="Unassembled WGS sequence"/>
</dbReference>
<dbReference type="CDD" id="cd16917">
    <property type="entry name" value="HATPase_UhpB-NarQ-NarX-like"/>
    <property type="match status" value="1"/>
</dbReference>
<keyword evidence="7" id="KW-1185">Reference proteome</keyword>
<dbReference type="PANTHER" id="PTHR24421">
    <property type="entry name" value="NITRATE/NITRITE SENSOR PROTEIN NARX-RELATED"/>
    <property type="match status" value="1"/>
</dbReference>
<evidence type="ECO:0000256" key="3">
    <source>
        <dbReference type="ARBA" id="ARBA00023012"/>
    </source>
</evidence>
<dbReference type="OrthoDB" id="8781755at2"/>